<reference evidence="2" key="1">
    <citation type="journal article" date="2020" name="Fungal Divers.">
        <title>Resolving the Mortierellaceae phylogeny through synthesis of multi-gene phylogenetics and phylogenomics.</title>
        <authorList>
            <person name="Vandepol N."/>
            <person name="Liber J."/>
            <person name="Desiro A."/>
            <person name="Na H."/>
            <person name="Kennedy M."/>
            <person name="Barry K."/>
            <person name="Grigoriev I.V."/>
            <person name="Miller A.N."/>
            <person name="O'Donnell K."/>
            <person name="Stajich J.E."/>
            <person name="Bonito G."/>
        </authorList>
    </citation>
    <scope>NUCLEOTIDE SEQUENCE</scope>
    <source>
        <strain evidence="2">BC1065</strain>
    </source>
</reference>
<feature type="region of interest" description="Disordered" evidence="1">
    <location>
        <begin position="10"/>
        <end position="37"/>
    </location>
</feature>
<protein>
    <submittedName>
        <fullName evidence="2">Uncharacterized protein</fullName>
    </submittedName>
</protein>
<evidence type="ECO:0000313" key="2">
    <source>
        <dbReference type="EMBL" id="KAG0259015.1"/>
    </source>
</evidence>
<accession>A0A9P6U3L0</accession>
<dbReference type="Proteomes" id="UP000807716">
    <property type="component" value="Unassembled WGS sequence"/>
</dbReference>
<comment type="caution">
    <text evidence="2">The sequence shown here is derived from an EMBL/GenBank/DDBJ whole genome shotgun (WGS) entry which is preliminary data.</text>
</comment>
<evidence type="ECO:0000256" key="1">
    <source>
        <dbReference type="SAM" id="MobiDB-lite"/>
    </source>
</evidence>
<sequence length="109" mass="12373">MLQRSVEIMIPPGHTASTQSNPICPTMPDGPIYIHHRSALPNTPLQRALHSTHLENEYRHQPLQGRPQASSSSTSLEYTFLQNQVDVIDGWLFSMREKPAMIPHHKPDQ</sequence>
<name>A0A9P6U3L0_9FUNG</name>
<dbReference type="AlphaFoldDB" id="A0A9P6U3L0"/>
<gene>
    <name evidence="2" type="ORF">DFQ27_004341</name>
</gene>
<dbReference type="EMBL" id="JAAAJB010000301">
    <property type="protein sequence ID" value="KAG0259015.1"/>
    <property type="molecule type" value="Genomic_DNA"/>
</dbReference>
<dbReference type="OrthoDB" id="2422489at2759"/>
<keyword evidence="3" id="KW-1185">Reference proteome</keyword>
<proteinExistence type="predicted"/>
<evidence type="ECO:0000313" key="3">
    <source>
        <dbReference type="Proteomes" id="UP000807716"/>
    </source>
</evidence>
<organism evidence="2 3">
    <name type="scientific">Actinomortierella ambigua</name>
    <dbReference type="NCBI Taxonomy" id="1343610"/>
    <lineage>
        <taxon>Eukaryota</taxon>
        <taxon>Fungi</taxon>
        <taxon>Fungi incertae sedis</taxon>
        <taxon>Mucoromycota</taxon>
        <taxon>Mortierellomycotina</taxon>
        <taxon>Mortierellomycetes</taxon>
        <taxon>Mortierellales</taxon>
        <taxon>Mortierellaceae</taxon>
        <taxon>Actinomortierella</taxon>
    </lineage>
</organism>